<keyword evidence="1" id="KW-0732">Signal</keyword>
<name>A0A2M4DED1_ANODA</name>
<dbReference type="EMBL" id="GGFL01011687">
    <property type="protein sequence ID" value="MBW75865.1"/>
    <property type="molecule type" value="Transcribed_RNA"/>
</dbReference>
<evidence type="ECO:0000313" key="2">
    <source>
        <dbReference type="EMBL" id="MBW75865.1"/>
    </source>
</evidence>
<dbReference type="AlphaFoldDB" id="A0A2M4DED1"/>
<reference evidence="2" key="1">
    <citation type="submission" date="2018-01" db="EMBL/GenBank/DDBJ databases">
        <title>An insight into the sialome of Amazonian anophelines.</title>
        <authorList>
            <person name="Ribeiro J.M."/>
            <person name="Scarpassa V."/>
            <person name="Calvo E."/>
        </authorList>
    </citation>
    <scope>NUCLEOTIDE SEQUENCE</scope>
</reference>
<organism evidence="2">
    <name type="scientific">Anopheles darlingi</name>
    <name type="common">Mosquito</name>
    <dbReference type="NCBI Taxonomy" id="43151"/>
    <lineage>
        <taxon>Eukaryota</taxon>
        <taxon>Metazoa</taxon>
        <taxon>Ecdysozoa</taxon>
        <taxon>Arthropoda</taxon>
        <taxon>Hexapoda</taxon>
        <taxon>Insecta</taxon>
        <taxon>Pterygota</taxon>
        <taxon>Neoptera</taxon>
        <taxon>Endopterygota</taxon>
        <taxon>Diptera</taxon>
        <taxon>Nematocera</taxon>
        <taxon>Culicoidea</taxon>
        <taxon>Culicidae</taxon>
        <taxon>Anophelinae</taxon>
        <taxon>Anopheles</taxon>
    </lineage>
</organism>
<feature type="chain" id="PRO_5014837640" description="Secreted protein" evidence="1">
    <location>
        <begin position="16"/>
        <end position="118"/>
    </location>
</feature>
<protein>
    <recommendedName>
        <fullName evidence="3">Secreted protein</fullName>
    </recommendedName>
</protein>
<accession>A0A2M4DED1</accession>
<sequence length="118" mass="12201">MLVVLLMLAPHRNRCVPVCCISVPDRGHSRTRTVSCGHSVARLVRLLVSTGLLLPLVTMVLVASVQTDDTSGSAAVTFAGSSTTTADDGARPIRTTVDCILPSAVAIIIISGICIGCS</sequence>
<proteinExistence type="predicted"/>
<feature type="signal peptide" evidence="1">
    <location>
        <begin position="1"/>
        <end position="15"/>
    </location>
</feature>
<evidence type="ECO:0000256" key="1">
    <source>
        <dbReference type="SAM" id="SignalP"/>
    </source>
</evidence>
<evidence type="ECO:0008006" key="3">
    <source>
        <dbReference type="Google" id="ProtNLM"/>
    </source>
</evidence>